<evidence type="ECO:0000313" key="2">
    <source>
        <dbReference type="Proteomes" id="UP000187406"/>
    </source>
</evidence>
<protein>
    <submittedName>
        <fullName evidence="1">Uncharacterized protein</fullName>
    </submittedName>
</protein>
<dbReference type="EMBL" id="BDDD01007300">
    <property type="protein sequence ID" value="GAV91323.1"/>
    <property type="molecule type" value="Genomic_DNA"/>
</dbReference>
<dbReference type="InParanoid" id="A0A1Q3DG91"/>
<dbReference type="AlphaFoldDB" id="A0A1Q3DG91"/>
<keyword evidence="2" id="KW-1185">Reference proteome</keyword>
<evidence type="ECO:0000313" key="1">
    <source>
        <dbReference type="EMBL" id="GAV91323.1"/>
    </source>
</evidence>
<accession>A0A1Q3DG91</accession>
<proteinExistence type="predicted"/>
<comment type="caution">
    <text evidence="1">The sequence shown here is derived from an EMBL/GenBank/DDBJ whole genome shotgun (WGS) entry which is preliminary data.</text>
</comment>
<gene>
    <name evidence="1" type="ORF">CFOL_v3_34719</name>
</gene>
<reference evidence="2" key="1">
    <citation type="submission" date="2016-04" db="EMBL/GenBank/DDBJ databases">
        <title>Cephalotus genome sequencing.</title>
        <authorList>
            <person name="Fukushima K."/>
            <person name="Hasebe M."/>
            <person name="Fang X."/>
        </authorList>
    </citation>
    <scope>NUCLEOTIDE SEQUENCE [LARGE SCALE GENOMIC DNA]</scope>
    <source>
        <strain evidence="2">cv. St1</strain>
    </source>
</reference>
<dbReference type="Proteomes" id="UP000187406">
    <property type="component" value="Unassembled WGS sequence"/>
</dbReference>
<sequence>MSSSSVNELGYNDLRYQFKYCKCGKQVAVWIMHYEKDRYKLYYLRENQTCNGEFLGWCVPFNVGPGAQKRRDCAYNRRDCTCNYNKATEVFDSMRVEKTVF</sequence>
<organism evidence="1 2">
    <name type="scientific">Cephalotus follicularis</name>
    <name type="common">Albany pitcher plant</name>
    <dbReference type="NCBI Taxonomy" id="3775"/>
    <lineage>
        <taxon>Eukaryota</taxon>
        <taxon>Viridiplantae</taxon>
        <taxon>Streptophyta</taxon>
        <taxon>Embryophyta</taxon>
        <taxon>Tracheophyta</taxon>
        <taxon>Spermatophyta</taxon>
        <taxon>Magnoliopsida</taxon>
        <taxon>eudicotyledons</taxon>
        <taxon>Gunneridae</taxon>
        <taxon>Pentapetalae</taxon>
        <taxon>rosids</taxon>
        <taxon>fabids</taxon>
        <taxon>Oxalidales</taxon>
        <taxon>Cephalotaceae</taxon>
        <taxon>Cephalotus</taxon>
    </lineage>
</organism>
<name>A0A1Q3DG91_CEPFO</name>